<dbReference type="Proteomes" id="UP000800035">
    <property type="component" value="Unassembled WGS sequence"/>
</dbReference>
<evidence type="ECO:0000313" key="2">
    <source>
        <dbReference type="EMBL" id="KAF1951094.1"/>
    </source>
</evidence>
<name>A0A6A5TG28_9PLEO</name>
<dbReference type="PROSITE" id="PS51257">
    <property type="entry name" value="PROKAR_LIPOPROTEIN"/>
    <property type="match status" value="1"/>
</dbReference>
<protein>
    <submittedName>
        <fullName evidence="2">Uncharacterized protein</fullName>
    </submittedName>
</protein>
<organism evidence="2 3">
    <name type="scientific">Byssothecium circinans</name>
    <dbReference type="NCBI Taxonomy" id="147558"/>
    <lineage>
        <taxon>Eukaryota</taxon>
        <taxon>Fungi</taxon>
        <taxon>Dikarya</taxon>
        <taxon>Ascomycota</taxon>
        <taxon>Pezizomycotina</taxon>
        <taxon>Dothideomycetes</taxon>
        <taxon>Pleosporomycetidae</taxon>
        <taxon>Pleosporales</taxon>
        <taxon>Massarineae</taxon>
        <taxon>Massarinaceae</taxon>
        <taxon>Byssothecium</taxon>
    </lineage>
</organism>
<evidence type="ECO:0000313" key="3">
    <source>
        <dbReference type="Proteomes" id="UP000800035"/>
    </source>
</evidence>
<proteinExistence type="predicted"/>
<evidence type="ECO:0000256" key="1">
    <source>
        <dbReference type="SAM" id="MobiDB-lite"/>
    </source>
</evidence>
<keyword evidence="3" id="KW-1185">Reference proteome</keyword>
<sequence>MRNSKAMAGLICTSTRTLVTHVHGASTLLVAGACPATQSTSSPTHAFQAPISMTSRSALRSPQASQPYR</sequence>
<accession>A0A6A5TG28</accession>
<dbReference type="AlphaFoldDB" id="A0A6A5TG28"/>
<dbReference type="EMBL" id="ML977020">
    <property type="protein sequence ID" value="KAF1951094.1"/>
    <property type="molecule type" value="Genomic_DNA"/>
</dbReference>
<reference evidence="2" key="1">
    <citation type="journal article" date="2020" name="Stud. Mycol.">
        <title>101 Dothideomycetes genomes: a test case for predicting lifestyles and emergence of pathogens.</title>
        <authorList>
            <person name="Haridas S."/>
            <person name="Albert R."/>
            <person name="Binder M."/>
            <person name="Bloem J."/>
            <person name="Labutti K."/>
            <person name="Salamov A."/>
            <person name="Andreopoulos B."/>
            <person name="Baker S."/>
            <person name="Barry K."/>
            <person name="Bills G."/>
            <person name="Bluhm B."/>
            <person name="Cannon C."/>
            <person name="Castanera R."/>
            <person name="Culley D."/>
            <person name="Daum C."/>
            <person name="Ezra D."/>
            <person name="Gonzalez J."/>
            <person name="Henrissat B."/>
            <person name="Kuo A."/>
            <person name="Liang C."/>
            <person name="Lipzen A."/>
            <person name="Lutzoni F."/>
            <person name="Magnuson J."/>
            <person name="Mondo S."/>
            <person name="Nolan M."/>
            <person name="Ohm R."/>
            <person name="Pangilinan J."/>
            <person name="Park H.-J."/>
            <person name="Ramirez L."/>
            <person name="Alfaro M."/>
            <person name="Sun H."/>
            <person name="Tritt A."/>
            <person name="Yoshinaga Y."/>
            <person name="Zwiers L.-H."/>
            <person name="Turgeon B."/>
            <person name="Goodwin S."/>
            <person name="Spatafora J."/>
            <person name="Crous P."/>
            <person name="Grigoriev I."/>
        </authorList>
    </citation>
    <scope>NUCLEOTIDE SEQUENCE</scope>
    <source>
        <strain evidence="2">CBS 675.92</strain>
    </source>
</reference>
<feature type="region of interest" description="Disordered" evidence="1">
    <location>
        <begin position="36"/>
        <end position="69"/>
    </location>
</feature>
<gene>
    <name evidence="2" type="ORF">CC80DRAFT_217275</name>
</gene>